<dbReference type="Pfam" id="PF02176">
    <property type="entry name" value="zf-TRAF"/>
    <property type="match status" value="1"/>
</dbReference>
<accession>A0AA35WMT3</accession>
<dbReference type="PANTHER" id="PTHR10131">
    <property type="entry name" value="TNF RECEPTOR ASSOCIATED FACTOR"/>
    <property type="match status" value="1"/>
</dbReference>
<evidence type="ECO:0000313" key="13">
    <source>
        <dbReference type="Proteomes" id="UP001174909"/>
    </source>
</evidence>
<dbReference type="PANTHER" id="PTHR10131:SF138">
    <property type="entry name" value="RE66324P"/>
    <property type="match status" value="1"/>
</dbReference>
<dbReference type="Gene3D" id="3.30.40.10">
    <property type="entry name" value="Zinc/RING finger domain, C3HC4 (zinc finger)"/>
    <property type="match status" value="3"/>
</dbReference>
<proteinExistence type="predicted"/>
<evidence type="ECO:0000256" key="6">
    <source>
        <dbReference type="ARBA" id="ARBA00022833"/>
    </source>
</evidence>
<evidence type="ECO:0000256" key="7">
    <source>
        <dbReference type="PROSITE-ProRule" id="PRU00207"/>
    </source>
</evidence>
<evidence type="ECO:0000259" key="11">
    <source>
        <dbReference type="PROSITE" id="PS50145"/>
    </source>
</evidence>
<dbReference type="SMART" id="SM00184">
    <property type="entry name" value="RING"/>
    <property type="match status" value="1"/>
</dbReference>
<dbReference type="PROSITE" id="PS50145">
    <property type="entry name" value="ZF_TRAF"/>
    <property type="match status" value="1"/>
</dbReference>
<feature type="zinc finger region" description="TRAF-type" evidence="7">
    <location>
        <begin position="115"/>
        <end position="168"/>
    </location>
</feature>
<evidence type="ECO:0000256" key="5">
    <source>
        <dbReference type="ARBA" id="ARBA00022771"/>
    </source>
</evidence>
<protein>
    <submittedName>
        <fullName evidence="12">TNF receptor-associated factor 2</fullName>
    </submittedName>
</protein>
<evidence type="ECO:0000256" key="1">
    <source>
        <dbReference type="ARBA" id="ARBA00004496"/>
    </source>
</evidence>
<dbReference type="InterPro" id="IPR013083">
    <property type="entry name" value="Znf_RING/FYVE/PHD"/>
</dbReference>
<dbReference type="SMART" id="SM00061">
    <property type="entry name" value="MATH"/>
    <property type="match status" value="1"/>
</dbReference>
<dbReference type="SUPFAM" id="SSF49599">
    <property type="entry name" value="TRAF domain-like"/>
    <property type="match status" value="2"/>
</dbReference>
<evidence type="ECO:0000256" key="8">
    <source>
        <dbReference type="SAM" id="Coils"/>
    </source>
</evidence>
<dbReference type="Proteomes" id="UP001174909">
    <property type="component" value="Unassembled WGS sequence"/>
</dbReference>
<dbReference type="Pfam" id="PF13923">
    <property type="entry name" value="zf-C3HC4_2"/>
    <property type="match status" value="1"/>
</dbReference>
<evidence type="ECO:0000256" key="2">
    <source>
        <dbReference type="ARBA" id="ARBA00022490"/>
    </source>
</evidence>
<dbReference type="InterPro" id="IPR001293">
    <property type="entry name" value="Znf_TRAF"/>
</dbReference>
<comment type="subcellular location">
    <subcellularLocation>
        <location evidence="1">Cytoplasm</location>
    </subcellularLocation>
</comment>
<dbReference type="GO" id="GO:0008270">
    <property type="term" value="F:zinc ion binding"/>
    <property type="evidence" value="ECO:0007669"/>
    <property type="project" value="UniProtKB-KW"/>
</dbReference>
<name>A0AA35WMT3_GEOBA</name>
<dbReference type="GO" id="GO:0043122">
    <property type="term" value="P:regulation of canonical NF-kappaB signal transduction"/>
    <property type="evidence" value="ECO:0007669"/>
    <property type="project" value="TreeGrafter"/>
</dbReference>
<keyword evidence="5 7" id="KW-0863">Zinc-finger</keyword>
<dbReference type="GO" id="GO:0042981">
    <property type="term" value="P:regulation of apoptotic process"/>
    <property type="evidence" value="ECO:0007669"/>
    <property type="project" value="InterPro"/>
</dbReference>
<feature type="domain" description="RING-type" evidence="9">
    <location>
        <begin position="29"/>
        <end position="72"/>
    </location>
</feature>
<dbReference type="AlphaFoldDB" id="A0AA35WMT3"/>
<organism evidence="12 13">
    <name type="scientific">Geodia barretti</name>
    <name type="common">Barrett's horny sponge</name>
    <dbReference type="NCBI Taxonomy" id="519541"/>
    <lineage>
        <taxon>Eukaryota</taxon>
        <taxon>Metazoa</taxon>
        <taxon>Porifera</taxon>
        <taxon>Demospongiae</taxon>
        <taxon>Heteroscleromorpha</taxon>
        <taxon>Tetractinellida</taxon>
        <taxon>Astrophorina</taxon>
        <taxon>Geodiidae</taxon>
        <taxon>Geodia</taxon>
    </lineage>
</organism>
<dbReference type="GO" id="GO:0007165">
    <property type="term" value="P:signal transduction"/>
    <property type="evidence" value="ECO:0007669"/>
    <property type="project" value="InterPro"/>
</dbReference>
<keyword evidence="8" id="KW-0175">Coiled coil</keyword>
<dbReference type="GO" id="GO:0005164">
    <property type="term" value="F:tumor necrosis factor receptor binding"/>
    <property type="evidence" value="ECO:0007669"/>
    <property type="project" value="TreeGrafter"/>
</dbReference>
<dbReference type="Pfam" id="PF21355">
    <property type="entry name" value="TRAF-mep_MATH"/>
    <property type="match status" value="1"/>
</dbReference>
<dbReference type="InterPro" id="IPR017907">
    <property type="entry name" value="Znf_RING_CS"/>
</dbReference>
<keyword evidence="3 7" id="KW-0479">Metal-binding</keyword>
<dbReference type="PROSITE" id="PS00518">
    <property type="entry name" value="ZF_RING_1"/>
    <property type="match status" value="1"/>
</dbReference>
<dbReference type="InterPro" id="IPR012227">
    <property type="entry name" value="TNF_rcpt-assoc_TRAF_met"/>
</dbReference>
<gene>
    <name evidence="12" type="ORF">GBAR_LOCUS15594</name>
</gene>
<evidence type="ECO:0000256" key="4">
    <source>
        <dbReference type="ARBA" id="ARBA00022737"/>
    </source>
</evidence>
<evidence type="ECO:0000313" key="12">
    <source>
        <dbReference type="EMBL" id="CAI8027248.1"/>
    </source>
</evidence>
<keyword evidence="12" id="KW-0675">Receptor</keyword>
<sequence length="458" mass="52207">MAGYNVKDTKVYTPQGTALKLDQLTSLLCAVCGFVLRESMQVTRCGHRFCKVCIDKMLNTSGDDNLMCPVDKEHFERAEVRKDRGCQREIGALEIDCPTRPDPCSWRGPLVEIEVHQLKCPNALVSCTLNCGMDLGREEIALHLTNDCPKREVVCQHCKKGFASHSIESHFMECGEFPVACEYCQLIMPNRKSIQKHLQNECQRYDEMKCPMNCPKDFKGDRESVNSHLKDHLLDMSRLLNTALSRIEALETKITQVLEESNRERVEMRMEITELKKAMRNGQTTNTEKSPTAKLVAKNESTNGSDILDVKVTNGVLIWKIPDLRRRYRDAIDRRTTSLYSPPFYTSPHGYRMCIRTYLNGDGIGKGTHISMFFVIMRSEHDNLLPWPFKQSVRFTLINQKNPGASVSEAFVPGHQSSSFQKPENDMNVASGFPKFARQSVLQDEQFTLGNMIYIKCQ</sequence>
<dbReference type="CDD" id="cd00270">
    <property type="entry name" value="MATH_TRAF_C"/>
    <property type="match status" value="1"/>
</dbReference>
<dbReference type="PROSITE" id="PS50089">
    <property type="entry name" value="ZF_RING_2"/>
    <property type="match status" value="1"/>
</dbReference>
<evidence type="ECO:0000256" key="3">
    <source>
        <dbReference type="ARBA" id="ARBA00022723"/>
    </source>
</evidence>
<feature type="non-terminal residue" evidence="12">
    <location>
        <position position="1"/>
    </location>
</feature>
<keyword evidence="4" id="KW-0677">Repeat</keyword>
<keyword evidence="13" id="KW-1185">Reference proteome</keyword>
<dbReference type="GO" id="GO:0005737">
    <property type="term" value="C:cytoplasm"/>
    <property type="evidence" value="ECO:0007669"/>
    <property type="project" value="UniProtKB-SubCell"/>
</dbReference>
<dbReference type="EMBL" id="CASHTH010002266">
    <property type="protein sequence ID" value="CAI8027248.1"/>
    <property type="molecule type" value="Genomic_DNA"/>
</dbReference>
<keyword evidence="6 7" id="KW-0862">Zinc</keyword>
<dbReference type="GO" id="GO:0009898">
    <property type="term" value="C:cytoplasmic side of plasma membrane"/>
    <property type="evidence" value="ECO:0007669"/>
    <property type="project" value="TreeGrafter"/>
</dbReference>
<dbReference type="Gene3D" id="2.60.210.10">
    <property type="entry name" value="Apoptosis, Tumor Necrosis Factor Receptor Associated Protein 2, Chain A"/>
    <property type="match status" value="1"/>
</dbReference>
<dbReference type="SUPFAM" id="SSF57850">
    <property type="entry name" value="RING/U-box"/>
    <property type="match status" value="1"/>
</dbReference>
<dbReference type="InterPro" id="IPR001841">
    <property type="entry name" value="Znf_RING"/>
</dbReference>
<evidence type="ECO:0000259" key="10">
    <source>
        <dbReference type="PROSITE" id="PS50144"/>
    </source>
</evidence>
<dbReference type="InterPro" id="IPR002083">
    <property type="entry name" value="MATH/TRAF_dom"/>
</dbReference>
<dbReference type="PROSITE" id="PS50144">
    <property type="entry name" value="MATH"/>
    <property type="match status" value="1"/>
</dbReference>
<dbReference type="InterPro" id="IPR008974">
    <property type="entry name" value="TRAF-like"/>
</dbReference>
<feature type="domain" description="MATH" evidence="10">
    <location>
        <begin position="314"/>
        <end position="458"/>
    </location>
</feature>
<reference evidence="12" key="1">
    <citation type="submission" date="2023-03" db="EMBL/GenBank/DDBJ databases">
        <authorList>
            <person name="Steffen K."/>
            <person name="Cardenas P."/>
        </authorList>
    </citation>
    <scope>NUCLEOTIDE SEQUENCE</scope>
</reference>
<feature type="coiled-coil region" evidence="8">
    <location>
        <begin position="240"/>
        <end position="278"/>
    </location>
</feature>
<keyword evidence="2" id="KW-0963">Cytoplasm</keyword>
<dbReference type="PIRSF" id="PIRSF015614">
    <property type="entry name" value="TRAF"/>
    <property type="match status" value="1"/>
</dbReference>
<feature type="domain" description="TRAF-type" evidence="11">
    <location>
        <begin position="115"/>
        <end position="168"/>
    </location>
</feature>
<comment type="caution">
    <text evidence="12">The sequence shown here is derived from an EMBL/GenBank/DDBJ whole genome shotgun (WGS) entry which is preliminary data.</text>
</comment>
<evidence type="ECO:0000259" key="9">
    <source>
        <dbReference type="PROSITE" id="PS50089"/>
    </source>
</evidence>
<dbReference type="InterPro" id="IPR049342">
    <property type="entry name" value="TRAF1-6_MATH_dom"/>
</dbReference>